<dbReference type="Ensembl" id="ENSOMYT00000145283.1">
    <property type="protein sequence ID" value="ENSOMYP00000119772.1"/>
    <property type="gene ID" value="ENSOMYG00000048906.1"/>
</dbReference>
<evidence type="ECO:0000313" key="2">
    <source>
        <dbReference type="Proteomes" id="UP000694395"/>
    </source>
</evidence>
<sequence length="155" mass="17168">MPGSRTLWQLANGPSFLAKRPHNFSPLYFCWRAGRQLGHSPWQHPLVPSVVVLGQDSERDEARIRFNNRGHDIRAGALEVKSLPIKGEVVGVAHSPAGGLGLSHTYHLIVLHHTVFLLTALMAAQGIPTLSLLRALLKVLLWWYNSMALGKWTLG</sequence>
<evidence type="ECO:0000313" key="1">
    <source>
        <dbReference type="Ensembl" id="ENSOMYP00000118497.1"/>
    </source>
</evidence>
<keyword evidence="2" id="KW-1185">Reference proteome</keyword>
<dbReference type="Proteomes" id="UP000694395">
    <property type="component" value="Chromosome 3"/>
</dbReference>
<dbReference type="AlphaFoldDB" id="A0A8K9V2Z0"/>
<dbReference type="Ensembl" id="ENSOMYT00000116624.1">
    <property type="protein sequence ID" value="ENSOMYP00000110208.1"/>
    <property type="gene ID" value="ENSOMYG00000076645.1"/>
</dbReference>
<organism evidence="1 2">
    <name type="scientific">Oncorhynchus mykiss</name>
    <name type="common">Rainbow trout</name>
    <name type="synonym">Salmo gairdneri</name>
    <dbReference type="NCBI Taxonomy" id="8022"/>
    <lineage>
        <taxon>Eukaryota</taxon>
        <taxon>Metazoa</taxon>
        <taxon>Chordata</taxon>
        <taxon>Craniata</taxon>
        <taxon>Vertebrata</taxon>
        <taxon>Euteleostomi</taxon>
        <taxon>Actinopterygii</taxon>
        <taxon>Neopterygii</taxon>
        <taxon>Teleostei</taxon>
        <taxon>Protacanthopterygii</taxon>
        <taxon>Salmoniformes</taxon>
        <taxon>Salmonidae</taxon>
        <taxon>Salmoninae</taxon>
        <taxon>Oncorhynchus</taxon>
    </lineage>
</organism>
<dbReference type="Ensembl" id="ENSOMYT00000151434.1">
    <property type="protein sequence ID" value="ENSOMYP00000110529.1"/>
    <property type="gene ID" value="ENSOMYG00000051645.1"/>
</dbReference>
<proteinExistence type="predicted"/>
<dbReference type="GeneTree" id="ENSGT00990000210044"/>
<dbReference type="Ensembl" id="ENSOMYT00000160482.1">
    <property type="protein sequence ID" value="ENSOMYP00000118497.1"/>
    <property type="gene ID" value="ENSOMYG00000061225.1"/>
</dbReference>
<name>A0A8K9V2Z0_ONCMY</name>
<reference evidence="1 2" key="1">
    <citation type="submission" date="2020-07" db="EMBL/GenBank/DDBJ databases">
        <title>A long reads based de novo assembly of the rainbow trout Arlee double haploid line genome.</title>
        <authorList>
            <person name="Gao G."/>
            <person name="Palti Y."/>
        </authorList>
    </citation>
    <scope>NUCLEOTIDE SEQUENCE [LARGE SCALE GENOMIC DNA]</scope>
</reference>
<protein>
    <submittedName>
        <fullName evidence="1">Uncharacterized protein</fullName>
    </submittedName>
</protein>
<reference evidence="1" key="2">
    <citation type="submission" date="2025-05" db="UniProtKB">
        <authorList>
            <consortium name="Ensembl"/>
        </authorList>
    </citation>
    <scope>IDENTIFICATION</scope>
</reference>
<accession>A0A8K9V2Z0</accession>